<dbReference type="FunFam" id="2.60.40.60:FF:000018">
    <property type="entry name" value="Protocadherin gamma c3"/>
    <property type="match status" value="1"/>
</dbReference>
<evidence type="ECO:0000313" key="15">
    <source>
        <dbReference type="Proteomes" id="UP000233180"/>
    </source>
</evidence>
<evidence type="ECO:0000256" key="2">
    <source>
        <dbReference type="ARBA" id="ARBA00022692"/>
    </source>
</evidence>
<dbReference type="FunFam" id="2.60.40.60:FF:000002">
    <property type="entry name" value="Protocadherin alpha 2"/>
    <property type="match status" value="1"/>
</dbReference>
<dbReference type="Pfam" id="PF08266">
    <property type="entry name" value="Cadherin_2"/>
    <property type="match status" value="1"/>
</dbReference>
<dbReference type="InterPro" id="IPR032455">
    <property type="entry name" value="Cadherin_C"/>
</dbReference>
<feature type="chain" id="PRO_5014409585" evidence="12">
    <location>
        <begin position="27"/>
        <end position="767"/>
    </location>
</feature>
<name>A0A2K6LXM2_RHIBE</name>
<dbReference type="PROSITE" id="PS50268">
    <property type="entry name" value="CADHERIN_2"/>
    <property type="match status" value="4"/>
</dbReference>
<evidence type="ECO:0000256" key="7">
    <source>
        <dbReference type="ARBA" id="ARBA00022989"/>
    </source>
</evidence>
<keyword evidence="7 11" id="KW-1133">Transmembrane helix</keyword>
<dbReference type="SMART" id="SM00112">
    <property type="entry name" value="CA"/>
    <property type="match status" value="5"/>
</dbReference>
<evidence type="ECO:0000256" key="11">
    <source>
        <dbReference type="SAM" id="Phobius"/>
    </source>
</evidence>
<evidence type="ECO:0000256" key="9">
    <source>
        <dbReference type="ARBA" id="ARBA00023180"/>
    </source>
</evidence>
<evidence type="ECO:0000259" key="13">
    <source>
        <dbReference type="PROSITE" id="PS50268"/>
    </source>
</evidence>
<proteinExistence type="predicted"/>
<dbReference type="Pfam" id="PF16492">
    <property type="entry name" value="Cadherin_C_2"/>
    <property type="match status" value="1"/>
</dbReference>
<dbReference type="PROSITE" id="PS00232">
    <property type="entry name" value="CADHERIN_1"/>
    <property type="match status" value="4"/>
</dbReference>
<dbReference type="GO" id="GO:0007399">
    <property type="term" value="P:nervous system development"/>
    <property type="evidence" value="ECO:0007669"/>
    <property type="project" value="UniProtKB-ARBA"/>
</dbReference>
<keyword evidence="8 11" id="KW-0472">Membrane</keyword>
<dbReference type="GO" id="GO:0005886">
    <property type="term" value="C:plasma membrane"/>
    <property type="evidence" value="ECO:0007669"/>
    <property type="project" value="InterPro"/>
</dbReference>
<dbReference type="FunFam" id="2.60.40.60:FF:000001">
    <property type="entry name" value="Protocadherin alpha 2"/>
    <property type="match status" value="1"/>
</dbReference>
<dbReference type="AlphaFoldDB" id="A0A2K6LXM2"/>
<evidence type="ECO:0000256" key="6">
    <source>
        <dbReference type="ARBA" id="ARBA00022889"/>
    </source>
</evidence>
<evidence type="ECO:0000256" key="3">
    <source>
        <dbReference type="ARBA" id="ARBA00022729"/>
    </source>
</evidence>
<keyword evidence="2 11" id="KW-0812">Transmembrane</keyword>
<dbReference type="Pfam" id="PF00028">
    <property type="entry name" value="Cadherin"/>
    <property type="match status" value="5"/>
</dbReference>
<comment type="subcellular location">
    <subcellularLocation>
        <location evidence="1">Membrane</location>
        <topology evidence="1">Single-pass type I membrane protein</topology>
    </subcellularLocation>
</comment>
<dbReference type="OMA" id="QYEVCVT"/>
<dbReference type="FunFam" id="2.60.40.60:FF:000006">
    <property type="entry name" value="Protocadherin alpha 2"/>
    <property type="match status" value="1"/>
</dbReference>
<feature type="signal peptide" evidence="12">
    <location>
        <begin position="1"/>
        <end position="26"/>
    </location>
</feature>
<keyword evidence="6" id="KW-0130">Cell adhesion</keyword>
<dbReference type="Gene3D" id="2.60.40.60">
    <property type="entry name" value="Cadherins"/>
    <property type="match status" value="6"/>
</dbReference>
<feature type="transmembrane region" description="Helical" evidence="11">
    <location>
        <begin position="658"/>
        <end position="683"/>
    </location>
</feature>
<dbReference type="InterPro" id="IPR015919">
    <property type="entry name" value="Cadherin-like_sf"/>
</dbReference>
<feature type="domain" description="Cadherin" evidence="13">
    <location>
        <begin position="119"/>
        <end position="227"/>
    </location>
</feature>
<dbReference type="Ensembl" id="ENSRBIT00000052191.1">
    <property type="protein sequence ID" value="ENSRBIP00000028253.1"/>
    <property type="gene ID" value="ENSRBIG00000038008.1"/>
</dbReference>
<reference evidence="14" key="3">
    <citation type="submission" date="2025-09" db="UniProtKB">
        <authorList>
            <consortium name="Ensembl"/>
        </authorList>
    </citation>
    <scope>IDENTIFICATION</scope>
</reference>
<dbReference type="Proteomes" id="UP000233180">
    <property type="component" value="Unassembled WGS sequence"/>
</dbReference>
<dbReference type="GeneTree" id="ENSGT00940000163201"/>
<dbReference type="PANTHER" id="PTHR24028:SF334">
    <property type="entry name" value="PROTOCADHERIN BETA-12"/>
    <property type="match status" value="1"/>
</dbReference>
<feature type="domain" description="Cadherin" evidence="13">
    <location>
        <begin position="228"/>
        <end position="423"/>
    </location>
</feature>
<dbReference type="PANTHER" id="PTHR24028">
    <property type="entry name" value="CADHERIN-87A"/>
    <property type="match status" value="1"/>
</dbReference>
<evidence type="ECO:0000256" key="10">
    <source>
        <dbReference type="PROSITE-ProRule" id="PRU00043"/>
    </source>
</evidence>
<dbReference type="SUPFAM" id="SSF49313">
    <property type="entry name" value="Cadherin-like"/>
    <property type="match status" value="5"/>
</dbReference>
<dbReference type="CDD" id="cd11304">
    <property type="entry name" value="Cadherin_repeat"/>
    <property type="match status" value="5"/>
</dbReference>
<dbReference type="FunFam" id="2.60.40.60:FF:000046">
    <property type="entry name" value="Protocadherin beta 5"/>
    <property type="match status" value="1"/>
</dbReference>
<dbReference type="InterPro" id="IPR050174">
    <property type="entry name" value="Protocadherin/Cadherin-CA"/>
</dbReference>
<evidence type="ECO:0000256" key="8">
    <source>
        <dbReference type="ARBA" id="ARBA00023136"/>
    </source>
</evidence>
<reference evidence="14" key="2">
    <citation type="submission" date="2025-08" db="UniProtKB">
        <authorList>
            <consortium name="Ensembl"/>
        </authorList>
    </citation>
    <scope>IDENTIFICATION</scope>
</reference>
<dbReference type="InterPro" id="IPR013164">
    <property type="entry name" value="Cadherin_N"/>
</dbReference>
<dbReference type="FunFam" id="2.60.40.60:FF:000309">
    <property type="entry name" value="Protocadherin beta-8"/>
    <property type="match status" value="1"/>
</dbReference>
<dbReference type="PRINTS" id="PR00205">
    <property type="entry name" value="CADHERIN"/>
</dbReference>
<organism evidence="14 15">
    <name type="scientific">Rhinopithecus bieti</name>
    <name type="common">Black snub-nosed monkey</name>
    <name type="synonym">Pygathrix bieti</name>
    <dbReference type="NCBI Taxonomy" id="61621"/>
    <lineage>
        <taxon>Eukaryota</taxon>
        <taxon>Metazoa</taxon>
        <taxon>Chordata</taxon>
        <taxon>Craniata</taxon>
        <taxon>Vertebrata</taxon>
        <taxon>Euteleostomi</taxon>
        <taxon>Mammalia</taxon>
        <taxon>Eutheria</taxon>
        <taxon>Euarchontoglires</taxon>
        <taxon>Primates</taxon>
        <taxon>Haplorrhini</taxon>
        <taxon>Catarrhini</taxon>
        <taxon>Cercopithecidae</taxon>
        <taxon>Colobinae</taxon>
        <taxon>Rhinopithecus</taxon>
    </lineage>
</organism>
<evidence type="ECO:0000256" key="12">
    <source>
        <dbReference type="SAM" id="SignalP"/>
    </source>
</evidence>
<accession>A0A2K6LXM2</accession>
<gene>
    <name evidence="14" type="primary">PCDHB12</name>
</gene>
<evidence type="ECO:0000256" key="1">
    <source>
        <dbReference type="ARBA" id="ARBA00004479"/>
    </source>
</evidence>
<reference evidence="14 15" key="1">
    <citation type="submission" date="2016-06" db="EMBL/GenBank/DDBJ databases">
        <title>Genome of Rhinopithecus bieti.</title>
        <authorList>
            <person name="Wu"/>
            <person name="C.-I. and Zhang"/>
            <person name="Y."/>
        </authorList>
    </citation>
    <scope>NUCLEOTIDE SEQUENCE</scope>
</reference>
<dbReference type="GO" id="GO:0007156">
    <property type="term" value="P:homophilic cell adhesion via plasma membrane adhesion molecules"/>
    <property type="evidence" value="ECO:0007669"/>
    <property type="project" value="InterPro"/>
</dbReference>
<sequence>MENGGAGTLQIRQVLLFFVLLGMSQAVSETGSFLVMEELQSGSFVGNLAKTLGLEVSELSSRGAQVVSNDNKECLQLDTNTGDLLLSEMLDREELCGSNEPCVLYFQVRDINDHSPVFLEKEMLLEIPENSPLGAVFLLESAKDLDVGINAVKSYTINPNSHFHIKIRVNPDNRKYPELVLDKALDYEECRELSFILTALDGGSPPRSGTALVRVVVVDINDNSPEFEQAFYEVKIPENSTLGSLVVTVLAWDLDSGTNSELSYTFSHASEDIRKTFEINQKSGDITLTAPLDFETIETFGKSTVRIQVMDVNDNAPEITVSSITSPIPESTPETVVMVFRIRDRDSGDNGKIVCSVPEDIPFVLKSSVNNYYTLETERPLDRESRAEYNITITVTDLGTPRLKTEHNITVLVSDVNDNAPAFTQTSYTMFVRENNSPALHIGSISATDRDSGTNAQVTYSLLPPQDPHLPLASLVSINTDNGHVFALRSLDYEALQEFEFRVGATDRGSPALSSEALVRVLVLDANDNSPFVLYPLQNGSAPCTELVPRAAEPGYLVTKVVAVDGDSGQNSWLSYQLLKATEPGLFGVWAHNGEVRTARLLSERDAAKHRLVVLVKDNGEPPRSATTTLHVLLVDGFFQPYLPLPETAPAQAQADSLTVYLVVSLASVSSLFLLSVLLFVAVRLCRRSRAASVGRCSVPEGPFPGHLVDVNSTGTLSQSYQYEVCVTGGSGTNEFKFLKPIIPNFLPHSTRREVEENPPFQNNLVF</sequence>
<protein>
    <submittedName>
        <fullName evidence="14">Protocadherin beta 12</fullName>
    </submittedName>
</protein>
<dbReference type="InterPro" id="IPR020894">
    <property type="entry name" value="Cadherin_CS"/>
</dbReference>
<dbReference type="InterPro" id="IPR002126">
    <property type="entry name" value="Cadherin-like_dom"/>
</dbReference>
<keyword evidence="15" id="KW-1185">Reference proteome</keyword>
<keyword evidence="3 12" id="KW-0732">Signal</keyword>
<keyword evidence="4" id="KW-0677">Repeat</keyword>
<evidence type="ECO:0000256" key="4">
    <source>
        <dbReference type="ARBA" id="ARBA00022737"/>
    </source>
</evidence>
<keyword evidence="5 10" id="KW-0106">Calcium</keyword>
<feature type="domain" description="Cadherin" evidence="13">
    <location>
        <begin position="548"/>
        <end position="648"/>
    </location>
</feature>
<evidence type="ECO:0000256" key="5">
    <source>
        <dbReference type="ARBA" id="ARBA00022837"/>
    </source>
</evidence>
<keyword evidence="9" id="KW-0325">Glycoprotein</keyword>
<dbReference type="GO" id="GO:0005509">
    <property type="term" value="F:calcium ion binding"/>
    <property type="evidence" value="ECO:0007669"/>
    <property type="project" value="UniProtKB-UniRule"/>
</dbReference>
<evidence type="ECO:0000313" key="14">
    <source>
        <dbReference type="Ensembl" id="ENSRBIP00000028253.1"/>
    </source>
</evidence>
<feature type="domain" description="Cadherin" evidence="13">
    <location>
        <begin position="424"/>
        <end position="533"/>
    </location>
</feature>